<name>A0A0R3X641_HYDTA</name>
<dbReference type="WBParaSite" id="TTAC_0000896001-mRNA-1">
    <property type="protein sequence ID" value="TTAC_0000896001-mRNA-1"/>
    <property type="gene ID" value="TTAC_0000896001"/>
</dbReference>
<evidence type="ECO:0000256" key="1">
    <source>
        <dbReference type="ARBA" id="ARBA00022527"/>
    </source>
</evidence>
<keyword evidence="1" id="KW-0723">Serine/threonine-protein kinase</keyword>
<dbReference type="SMART" id="SM00220">
    <property type="entry name" value="S_TKc"/>
    <property type="match status" value="1"/>
</dbReference>
<dbReference type="OrthoDB" id="63267at2759"/>
<keyword evidence="4" id="KW-0418">Kinase</keyword>
<evidence type="ECO:0000259" key="6">
    <source>
        <dbReference type="PROSITE" id="PS50011"/>
    </source>
</evidence>
<evidence type="ECO:0000256" key="3">
    <source>
        <dbReference type="ARBA" id="ARBA00022741"/>
    </source>
</evidence>
<dbReference type="EMBL" id="UYWX01020633">
    <property type="protein sequence ID" value="VDM33637.1"/>
    <property type="molecule type" value="Genomic_DNA"/>
</dbReference>
<dbReference type="PROSITE" id="PS50011">
    <property type="entry name" value="PROTEIN_KINASE_DOM"/>
    <property type="match status" value="1"/>
</dbReference>
<evidence type="ECO:0000256" key="2">
    <source>
        <dbReference type="ARBA" id="ARBA00022679"/>
    </source>
</evidence>
<evidence type="ECO:0000313" key="8">
    <source>
        <dbReference type="Proteomes" id="UP000274429"/>
    </source>
</evidence>
<proteinExistence type="predicted"/>
<organism evidence="9">
    <name type="scientific">Hydatigena taeniaeformis</name>
    <name type="common">Feline tapeworm</name>
    <name type="synonym">Taenia taeniaeformis</name>
    <dbReference type="NCBI Taxonomy" id="6205"/>
    <lineage>
        <taxon>Eukaryota</taxon>
        <taxon>Metazoa</taxon>
        <taxon>Spiralia</taxon>
        <taxon>Lophotrochozoa</taxon>
        <taxon>Platyhelminthes</taxon>
        <taxon>Cestoda</taxon>
        <taxon>Eucestoda</taxon>
        <taxon>Cyclophyllidea</taxon>
        <taxon>Taeniidae</taxon>
        <taxon>Hydatigera</taxon>
    </lineage>
</organism>
<reference evidence="7 8" key="2">
    <citation type="submission" date="2018-11" db="EMBL/GenBank/DDBJ databases">
        <authorList>
            <consortium name="Pathogen Informatics"/>
        </authorList>
    </citation>
    <scope>NUCLEOTIDE SEQUENCE [LARGE SCALE GENOMIC DNA]</scope>
</reference>
<keyword evidence="5" id="KW-0067">ATP-binding</keyword>
<feature type="domain" description="Protein kinase" evidence="6">
    <location>
        <begin position="1"/>
        <end position="307"/>
    </location>
</feature>
<dbReference type="InterPro" id="IPR000719">
    <property type="entry name" value="Prot_kinase_dom"/>
</dbReference>
<evidence type="ECO:0000313" key="7">
    <source>
        <dbReference type="EMBL" id="VDM33637.1"/>
    </source>
</evidence>
<dbReference type="AlphaFoldDB" id="A0A0R3X641"/>
<sequence length="307" mass="34626">MVENSSITSLESMSSRSREHSFTLPKSHLLLDTFIARISSIGKSLDSDYFRVYVPNQSLSHNSILTLIVISRQIDRVDRIRSQQFIIAIDGVFLKSLTTLSSHNRAYIDLKLENLLLDKDGHIKITDFGLCKEDIGFGSTTKTFCGTPEYLALAYYCFLVPLLYSESVKVPENLSPVARDILIRLLMKDPAERLGGGKADAIEVMVHPFFESISWESLIRKYVSCSDHDQVVELFCWLTASSALDPLNSQPRHVGYKWFTGTRSCWLHWNVGVRKYRCPSGNFGYSAILATLSYTDHSISNPGRLLA</sequence>
<dbReference type="SUPFAM" id="SSF56112">
    <property type="entry name" value="Protein kinase-like (PK-like)"/>
    <property type="match status" value="1"/>
</dbReference>
<protein>
    <submittedName>
        <fullName evidence="9">Protein kinase domain-containing protein</fullName>
    </submittedName>
</protein>
<evidence type="ECO:0000256" key="5">
    <source>
        <dbReference type="ARBA" id="ARBA00022840"/>
    </source>
</evidence>
<accession>A0A0R3X641</accession>
<dbReference type="GO" id="GO:0005524">
    <property type="term" value="F:ATP binding"/>
    <property type="evidence" value="ECO:0007669"/>
    <property type="project" value="UniProtKB-KW"/>
</dbReference>
<dbReference type="GO" id="GO:0004674">
    <property type="term" value="F:protein serine/threonine kinase activity"/>
    <property type="evidence" value="ECO:0007669"/>
    <property type="project" value="UniProtKB-KW"/>
</dbReference>
<evidence type="ECO:0000256" key="4">
    <source>
        <dbReference type="ARBA" id="ARBA00022777"/>
    </source>
</evidence>
<keyword evidence="3" id="KW-0547">Nucleotide-binding</keyword>
<reference evidence="9" key="1">
    <citation type="submission" date="2017-02" db="UniProtKB">
        <authorList>
            <consortium name="WormBaseParasite"/>
        </authorList>
    </citation>
    <scope>IDENTIFICATION</scope>
</reference>
<gene>
    <name evidence="7" type="ORF">TTAC_LOCUS8945</name>
</gene>
<keyword evidence="8" id="KW-1185">Reference proteome</keyword>
<dbReference type="STRING" id="6205.A0A0R3X641"/>
<keyword evidence="2" id="KW-0808">Transferase</keyword>
<dbReference type="Pfam" id="PF00069">
    <property type="entry name" value="Pkinase"/>
    <property type="match status" value="1"/>
</dbReference>
<dbReference type="InterPro" id="IPR011009">
    <property type="entry name" value="Kinase-like_dom_sf"/>
</dbReference>
<dbReference type="Proteomes" id="UP000274429">
    <property type="component" value="Unassembled WGS sequence"/>
</dbReference>
<dbReference type="Gene3D" id="1.10.510.10">
    <property type="entry name" value="Transferase(Phosphotransferase) domain 1"/>
    <property type="match status" value="2"/>
</dbReference>
<evidence type="ECO:0000313" key="9">
    <source>
        <dbReference type="WBParaSite" id="TTAC_0000896001-mRNA-1"/>
    </source>
</evidence>
<dbReference type="PANTHER" id="PTHR24351">
    <property type="entry name" value="RIBOSOMAL PROTEIN S6 KINASE"/>
    <property type="match status" value="1"/>
</dbReference>